<organism evidence="1 2">
    <name type="scientific">Candidatus Blautia faecigallinarum</name>
    <dbReference type="NCBI Taxonomy" id="2838488"/>
    <lineage>
        <taxon>Bacteria</taxon>
        <taxon>Bacillati</taxon>
        <taxon>Bacillota</taxon>
        <taxon>Clostridia</taxon>
        <taxon>Lachnospirales</taxon>
        <taxon>Lachnospiraceae</taxon>
        <taxon>Blautia</taxon>
    </lineage>
</organism>
<keyword evidence="1" id="KW-0808">Transferase</keyword>
<reference evidence="1" key="1">
    <citation type="journal article" date="2021" name="PeerJ">
        <title>Extensive microbial diversity within the chicken gut microbiome revealed by metagenomics and culture.</title>
        <authorList>
            <person name="Gilroy R."/>
            <person name="Ravi A."/>
            <person name="Getino M."/>
            <person name="Pursley I."/>
            <person name="Horton D.L."/>
            <person name="Alikhan N.F."/>
            <person name="Baker D."/>
            <person name="Gharbi K."/>
            <person name="Hall N."/>
            <person name="Watson M."/>
            <person name="Adriaenssens E.M."/>
            <person name="Foster-Nyarko E."/>
            <person name="Jarju S."/>
            <person name="Secka A."/>
            <person name="Antonio M."/>
            <person name="Oren A."/>
            <person name="Chaudhuri R.R."/>
            <person name="La Ragione R."/>
            <person name="Hildebrand F."/>
            <person name="Pallen M.J."/>
        </authorList>
    </citation>
    <scope>NUCLEOTIDE SEQUENCE</scope>
    <source>
        <strain evidence="1">14324</strain>
    </source>
</reference>
<dbReference type="Gene3D" id="3.40.50.300">
    <property type="entry name" value="P-loop containing nucleotide triphosphate hydrolases"/>
    <property type="match status" value="1"/>
</dbReference>
<reference evidence="1" key="2">
    <citation type="submission" date="2021-04" db="EMBL/GenBank/DDBJ databases">
        <authorList>
            <person name="Gilroy R."/>
        </authorList>
    </citation>
    <scope>NUCLEOTIDE SEQUENCE</scope>
    <source>
        <strain evidence="1">14324</strain>
    </source>
</reference>
<proteinExistence type="predicted"/>
<dbReference type="InterPro" id="IPR027417">
    <property type="entry name" value="P-loop_NTPase"/>
</dbReference>
<comment type="caution">
    <text evidence="1">The sequence shown here is derived from an EMBL/GenBank/DDBJ whole genome shotgun (WGS) entry which is preliminary data.</text>
</comment>
<feature type="non-terminal residue" evidence="1">
    <location>
        <position position="1"/>
    </location>
</feature>
<dbReference type="EMBL" id="DXBU01000174">
    <property type="protein sequence ID" value="HIZ23654.1"/>
    <property type="molecule type" value="Genomic_DNA"/>
</dbReference>
<accession>A0A9D2IUK3</accession>
<sequence length="115" mass="13220">CYLLNNFLKCSVYENVIFCWVMHEQGIINSIIEKLDTENCSVNCISLIANEKSLRDRLSNDIKRGIRTGDVIERSAARIPLYQALNTIKIDTSNKTVAMIVNEIRMEQKRKENSP</sequence>
<gene>
    <name evidence="1" type="ORF">IAA21_12845</name>
</gene>
<name>A0A9D2IUK3_9FIRM</name>
<keyword evidence="1" id="KW-0418">Kinase</keyword>
<dbReference type="Proteomes" id="UP000824041">
    <property type="component" value="Unassembled WGS sequence"/>
</dbReference>
<evidence type="ECO:0000313" key="1">
    <source>
        <dbReference type="EMBL" id="HIZ23654.1"/>
    </source>
</evidence>
<dbReference type="GO" id="GO:0016301">
    <property type="term" value="F:kinase activity"/>
    <property type="evidence" value="ECO:0007669"/>
    <property type="project" value="UniProtKB-KW"/>
</dbReference>
<protein>
    <submittedName>
        <fullName evidence="1">Nucleotide kinase</fullName>
    </submittedName>
</protein>
<evidence type="ECO:0000313" key="2">
    <source>
        <dbReference type="Proteomes" id="UP000824041"/>
    </source>
</evidence>
<dbReference type="AlphaFoldDB" id="A0A9D2IUK3"/>